<comment type="subcellular location">
    <subcellularLocation>
        <location evidence="2">Cell envelope</location>
    </subcellularLocation>
</comment>
<dbReference type="Pfam" id="PF22310">
    <property type="entry name" value="NMB0315_dom_I"/>
    <property type="match status" value="1"/>
</dbReference>
<dbReference type="PANTHER" id="PTHR21666:SF288">
    <property type="entry name" value="CELL DIVISION PROTEIN YTFB"/>
    <property type="match status" value="1"/>
</dbReference>
<accession>A0A8D5FX77</accession>
<feature type="domain" description="DD-carboxypeptidase/endopeptidase Mpg-like N-terminal" evidence="12">
    <location>
        <begin position="100"/>
        <end position="168"/>
    </location>
</feature>
<comment type="cofactor">
    <cofactor evidence="1">
        <name>Zn(2+)</name>
        <dbReference type="ChEBI" id="CHEBI:29105"/>
    </cofactor>
</comment>
<dbReference type="GO" id="GO:0004222">
    <property type="term" value="F:metalloendopeptidase activity"/>
    <property type="evidence" value="ECO:0007669"/>
    <property type="project" value="TreeGrafter"/>
</dbReference>
<feature type="domain" description="M23ase beta-sheet core" evidence="10">
    <location>
        <begin position="327"/>
        <end position="423"/>
    </location>
</feature>
<dbReference type="Proteomes" id="UP000826722">
    <property type="component" value="Chromosome"/>
</dbReference>
<dbReference type="Gene3D" id="2.70.70.10">
    <property type="entry name" value="Glucose Permease (Domain IIA)"/>
    <property type="match status" value="1"/>
</dbReference>
<keyword evidence="7" id="KW-0482">Metalloprotease</keyword>
<keyword evidence="9" id="KW-0812">Transmembrane</keyword>
<gene>
    <name evidence="13" type="ORF">ZMTM_00680</name>
</gene>
<dbReference type="PANTHER" id="PTHR21666">
    <property type="entry name" value="PEPTIDASE-RELATED"/>
    <property type="match status" value="1"/>
</dbReference>
<dbReference type="GO" id="GO:0046872">
    <property type="term" value="F:metal ion binding"/>
    <property type="evidence" value="ECO:0007669"/>
    <property type="project" value="UniProtKB-KW"/>
</dbReference>
<name>A0A8D5FX77_9PROT</name>
<evidence type="ECO:0000259" key="12">
    <source>
        <dbReference type="Pfam" id="PF22310"/>
    </source>
</evidence>
<organism evidence="13 14">
    <name type="scientific">Methyloradius palustris</name>
    <dbReference type="NCBI Taxonomy" id="2778876"/>
    <lineage>
        <taxon>Bacteria</taxon>
        <taxon>Pseudomonadati</taxon>
        <taxon>Pseudomonadota</taxon>
        <taxon>Betaproteobacteria</taxon>
        <taxon>Nitrosomonadales</taxon>
        <taxon>Methylophilaceae</taxon>
        <taxon>Methyloradius</taxon>
    </lineage>
</organism>
<dbReference type="InterPro" id="IPR045834">
    <property type="entry name" value="Csd3_N2"/>
</dbReference>
<feature type="region of interest" description="Disordered" evidence="8">
    <location>
        <begin position="1"/>
        <end position="23"/>
    </location>
</feature>
<evidence type="ECO:0000256" key="2">
    <source>
        <dbReference type="ARBA" id="ARBA00004196"/>
    </source>
</evidence>
<evidence type="ECO:0000256" key="8">
    <source>
        <dbReference type="SAM" id="MobiDB-lite"/>
    </source>
</evidence>
<dbReference type="InterPro" id="IPR016047">
    <property type="entry name" value="M23ase_b-sheet_dom"/>
</dbReference>
<keyword evidence="4" id="KW-0479">Metal-binding</keyword>
<keyword evidence="5" id="KW-0378">Hydrolase</keyword>
<keyword evidence="9" id="KW-0472">Membrane</keyword>
<dbReference type="Pfam" id="PF01551">
    <property type="entry name" value="Peptidase_M23"/>
    <property type="match status" value="1"/>
</dbReference>
<keyword evidence="9" id="KW-1133">Transmembrane helix</keyword>
<evidence type="ECO:0008006" key="15">
    <source>
        <dbReference type="Google" id="ProtNLM"/>
    </source>
</evidence>
<evidence type="ECO:0000256" key="4">
    <source>
        <dbReference type="ARBA" id="ARBA00022723"/>
    </source>
</evidence>
<feature type="compositionally biased region" description="Low complexity" evidence="8">
    <location>
        <begin position="9"/>
        <end position="20"/>
    </location>
</feature>
<dbReference type="InterPro" id="IPR054512">
    <property type="entry name" value="NMB0315-like_N"/>
</dbReference>
<dbReference type="Gene3D" id="3.10.450.350">
    <property type="match status" value="2"/>
</dbReference>
<feature type="domain" description="Csd3-like second N-terminal" evidence="11">
    <location>
        <begin position="198"/>
        <end position="314"/>
    </location>
</feature>
<keyword evidence="3" id="KW-0645">Protease</keyword>
<keyword evidence="6" id="KW-0862">Zinc</keyword>
<dbReference type="InterPro" id="IPR011055">
    <property type="entry name" value="Dup_hybrid_motif"/>
</dbReference>
<dbReference type="RefSeq" id="WP_225907046.1">
    <property type="nucleotide sequence ID" value="NZ_AP024110.1"/>
</dbReference>
<evidence type="ECO:0000313" key="14">
    <source>
        <dbReference type="Proteomes" id="UP000826722"/>
    </source>
</evidence>
<evidence type="ECO:0000256" key="3">
    <source>
        <dbReference type="ARBA" id="ARBA00022670"/>
    </source>
</evidence>
<evidence type="ECO:0000259" key="10">
    <source>
        <dbReference type="Pfam" id="PF01551"/>
    </source>
</evidence>
<evidence type="ECO:0000256" key="6">
    <source>
        <dbReference type="ARBA" id="ARBA00022833"/>
    </source>
</evidence>
<evidence type="ECO:0000256" key="1">
    <source>
        <dbReference type="ARBA" id="ARBA00001947"/>
    </source>
</evidence>
<dbReference type="AlphaFoldDB" id="A0A8D5FX77"/>
<evidence type="ECO:0000256" key="5">
    <source>
        <dbReference type="ARBA" id="ARBA00022801"/>
    </source>
</evidence>
<dbReference type="KEGG" id="mpau:ZMTM_00680"/>
<dbReference type="CDD" id="cd12797">
    <property type="entry name" value="M23_peptidase"/>
    <property type="match status" value="1"/>
</dbReference>
<dbReference type="InterPro" id="IPR050570">
    <property type="entry name" value="Cell_wall_metabolism_enzyme"/>
</dbReference>
<dbReference type="GO" id="GO:0030313">
    <property type="term" value="C:cell envelope"/>
    <property type="evidence" value="ECO:0007669"/>
    <property type="project" value="UniProtKB-SubCell"/>
</dbReference>
<dbReference type="SUPFAM" id="SSF51261">
    <property type="entry name" value="Duplicated hybrid motif"/>
    <property type="match status" value="1"/>
</dbReference>
<evidence type="ECO:0000259" key="11">
    <source>
        <dbReference type="Pfam" id="PF19425"/>
    </source>
</evidence>
<evidence type="ECO:0000256" key="9">
    <source>
        <dbReference type="SAM" id="Phobius"/>
    </source>
</evidence>
<evidence type="ECO:0000256" key="7">
    <source>
        <dbReference type="ARBA" id="ARBA00023049"/>
    </source>
</evidence>
<feature type="transmembrane region" description="Helical" evidence="9">
    <location>
        <begin position="46"/>
        <end position="65"/>
    </location>
</feature>
<dbReference type="EMBL" id="AP024110">
    <property type="protein sequence ID" value="BCM23809.1"/>
    <property type="molecule type" value="Genomic_DNA"/>
</dbReference>
<dbReference type="Pfam" id="PF19425">
    <property type="entry name" value="Csd3_N2"/>
    <property type="match status" value="1"/>
</dbReference>
<protein>
    <recommendedName>
        <fullName evidence="15">Peptidase M23</fullName>
    </recommendedName>
</protein>
<sequence>MQPSEPSYNPNGNNPGGLPNTKPRSFKQRILAQNPATQLRKLRLRWLLVLSSIPLFGIYTAFGIAPQTITQDIPISTVIEQVALPQLDEALSTAQNDETFWQADQVRRDDTLASLMTRLNIRNQEAIDFLRRDPDASALASQLRPGRSIQAQTTDSGELLQLQYQTDNKSIFKVERSDSGYQAKMLDASFVTHSVLKSAEIKSSLFGATDAAGIPDQIAIQMADIFSSYIDFHTDLRRGDRFVVVYEAVYNNGELVRTGQVLAAEFTNQGKTYNAVMYRNPEGQVSYYTPDGKNLHKSFLRSPLEFSRISSGFSLGRLHPILNTIRAHKGTDFAAPIGTGVKAPADGTVAFVGVQNGYGNVIILQHQNGISTKYGHLSRFAQGLHKGMKVSQSDVIGYVGMTGLATGPHLHYEFMVNGENRDPLKVALPSAIPIDQKYKADFSTHSANLAAQLRLLSASNMAALE</sequence>
<dbReference type="GO" id="GO:0006508">
    <property type="term" value="P:proteolysis"/>
    <property type="evidence" value="ECO:0007669"/>
    <property type="project" value="UniProtKB-KW"/>
</dbReference>
<evidence type="ECO:0000313" key="13">
    <source>
        <dbReference type="EMBL" id="BCM23809.1"/>
    </source>
</evidence>
<reference evidence="13" key="1">
    <citation type="journal article" date="2021" name="Arch. Microbiol.">
        <title>Methyloradius palustris gen. nov., sp. nov., a methanol-oxidizing bacterium isolated from snow.</title>
        <authorList>
            <person name="Miyadera T."/>
            <person name="Kojima H."/>
            <person name="Fukui M."/>
        </authorList>
    </citation>
    <scope>NUCLEOTIDE SEQUENCE</scope>
    <source>
        <strain evidence="13">Zm11</strain>
    </source>
</reference>
<keyword evidence="14" id="KW-1185">Reference proteome</keyword>
<proteinExistence type="predicted"/>